<dbReference type="eggNOG" id="arCOG01285">
    <property type="taxonomic scope" value="Archaea"/>
</dbReference>
<name>L0I9G5_HALRX</name>
<organism evidence="4 5">
    <name type="scientific">Halovivax ruber (strain DSM 18193 / JCM 13892 / XH-70)</name>
    <dbReference type="NCBI Taxonomy" id="797302"/>
    <lineage>
        <taxon>Archaea</taxon>
        <taxon>Methanobacteriati</taxon>
        <taxon>Methanobacteriota</taxon>
        <taxon>Stenosarchaea group</taxon>
        <taxon>Halobacteria</taxon>
        <taxon>Halobacteriales</taxon>
        <taxon>Natrialbaceae</taxon>
        <taxon>Halovivax</taxon>
    </lineage>
</organism>
<dbReference type="SUPFAM" id="SSF50249">
    <property type="entry name" value="Nucleic acid-binding proteins"/>
    <property type="match status" value="1"/>
</dbReference>
<evidence type="ECO:0000256" key="1">
    <source>
        <dbReference type="ARBA" id="ARBA00023229"/>
    </source>
</evidence>
<evidence type="ECO:0000256" key="2">
    <source>
        <dbReference type="SAM" id="MobiDB-lite"/>
    </source>
</evidence>
<dbReference type="KEGG" id="hru:Halru_0220"/>
<dbReference type="SUPFAM" id="SSF53901">
    <property type="entry name" value="Thiolase-like"/>
    <property type="match status" value="2"/>
</dbReference>
<dbReference type="Proteomes" id="UP000010846">
    <property type="component" value="Chromosome"/>
</dbReference>
<dbReference type="Pfam" id="PF12172">
    <property type="entry name" value="zf-ChsH2"/>
    <property type="match status" value="1"/>
</dbReference>
<dbReference type="RefSeq" id="WP_015299562.1">
    <property type="nucleotide sequence ID" value="NC_019964.1"/>
</dbReference>
<dbReference type="HOGENOM" id="CLU_039592_7_1_2"/>
<keyword evidence="5" id="KW-1185">Reference proteome</keyword>
<protein>
    <submittedName>
        <fullName evidence="4">3-hydroxy-3-methylglutaryl CoA synthase</fullName>
    </submittedName>
</protein>
<dbReference type="eggNOG" id="arCOG01767">
    <property type="taxonomic scope" value="Archaea"/>
</dbReference>
<dbReference type="InterPro" id="IPR012340">
    <property type="entry name" value="NA-bd_OB-fold"/>
</dbReference>
<dbReference type="GeneID" id="14377885"/>
<dbReference type="InterPro" id="IPR022002">
    <property type="entry name" value="ChsH2_Znr"/>
</dbReference>
<feature type="region of interest" description="Disordered" evidence="2">
    <location>
        <begin position="435"/>
        <end position="469"/>
    </location>
</feature>
<evidence type="ECO:0000313" key="5">
    <source>
        <dbReference type="Proteomes" id="UP000010846"/>
    </source>
</evidence>
<dbReference type="InterPro" id="IPR016039">
    <property type="entry name" value="Thiolase-like"/>
</dbReference>
<evidence type="ECO:0000313" key="4">
    <source>
        <dbReference type="EMBL" id="AGB14866.1"/>
    </source>
</evidence>
<dbReference type="GO" id="GO:0016746">
    <property type="term" value="F:acyltransferase activity"/>
    <property type="evidence" value="ECO:0007669"/>
    <property type="project" value="InterPro"/>
</dbReference>
<dbReference type="EMBL" id="CP003050">
    <property type="protein sequence ID" value="AGB14866.1"/>
    <property type="molecule type" value="Genomic_DNA"/>
</dbReference>
<proteinExistence type="predicted"/>
<accession>L0I9G5</accession>
<dbReference type="AlphaFoldDB" id="L0I9G5"/>
<dbReference type="OrthoDB" id="9573at2157"/>
<dbReference type="GO" id="GO:0008299">
    <property type="term" value="P:isoprenoid biosynthetic process"/>
    <property type="evidence" value="ECO:0007669"/>
    <property type="project" value="UniProtKB-KW"/>
</dbReference>
<evidence type="ECO:0000259" key="3">
    <source>
        <dbReference type="Pfam" id="PF12172"/>
    </source>
</evidence>
<sequence length="500" mass="50887">MTAPGTTDASIAIAAAGAYAPRFRITADAFREAWGQFQAAGVSEKAVPAADEDALTMGYEAATRALGAGDLDGTDVSWVGFATTTPPIEEGDLTARLGAMVGLPDDATRQFFGGSTRAGTRALWAAMDAVAAEGGRALVVTADAPRGEPDDAIDHAAGAGAAAFVVSADGRASIVDRAEYAAPYPGTRFRERGDETTDGLGVTTYDRQAFRETIGGAVDGLSVERKPDAAAIQAPDGKLPYRVADAAGVGTETIQTAATVHDLGDLGAASVPVSLANALADGHESILAVSHGSGAGADALAIDSAGDVPTVLSLDGDDPLSYAEYLRQRGVVTSGPPSGGGAYVSVPSWKRSIPQRYRLEAGRCGECGAVAFPPSGACRDCGARADYDRFELPGTGTIEAVTTISQGGAPPEFAAQQARSGDYAAAIVAFDVDGGDSSSGRDVEDSHGSGADKSVSAPAMGTDAEPDAFGVGDRVEATIRRIYTQEGVTRYGFKVRPVGR</sequence>
<dbReference type="Gene3D" id="3.40.47.10">
    <property type="match status" value="1"/>
</dbReference>
<reference evidence="4" key="1">
    <citation type="submission" date="2011-09" db="EMBL/GenBank/DDBJ databases">
        <title>Complete sequence of Halovivax ruber XH-70.</title>
        <authorList>
            <consortium name="US DOE Joint Genome Institute"/>
            <person name="Lucas S."/>
            <person name="Han J."/>
            <person name="Lapidus A."/>
            <person name="Cheng J.-F."/>
            <person name="Goodwin L."/>
            <person name="Pitluck S."/>
            <person name="Peters L."/>
            <person name="Mikhailova N."/>
            <person name="Davenport K."/>
            <person name="Detter J.C."/>
            <person name="Han C."/>
            <person name="Tapia R."/>
            <person name="Land M."/>
            <person name="Hauser L."/>
            <person name="Kyrpides N."/>
            <person name="Ivanova N."/>
            <person name="Pagani I."/>
            <person name="Sproer C."/>
            <person name="Anderson I."/>
            <person name="Woyke T."/>
        </authorList>
    </citation>
    <scope>NUCLEOTIDE SEQUENCE</scope>
    <source>
        <strain evidence="4">XH-70</strain>
    </source>
</reference>
<gene>
    <name evidence="4" type="ordered locus">Halru_0220</name>
</gene>
<feature type="domain" description="ChsH2 rubredoxin-like zinc ribbon" evidence="3">
    <location>
        <begin position="352"/>
        <end position="385"/>
    </location>
</feature>
<keyword evidence="1" id="KW-0414">Isoprene biosynthesis</keyword>
<dbReference type="STRING" id="797302.Halru_0220"/>